<dbReference type="Pfam" id="PF00106">
    <property type="entry name" value="adh_short"/>
    <property type="match status" value="1"/>
</dbReference>
<dbReference type="PANTHER" id="PTHR43975:SF2">
    <property type="entry name" value="EG:BACR7A4.14 PROTEIN-RELATED"/>
    <property type="match status" value="1"/>
</dbReference>
<dbReference type="Proteomes" id="UP000070133">
    <property type="component" value="Unassembled WGS sequence"/>
</dbReference>
<dbReference type="InterPro" id="IPR036291">
    <property type="entry name" value="NAD(P)-bd_dom_sf"/>
</dbReference>
<dbReference type="CDD" id="cd05233">
    <property type="entry name" value="SDR_c"/>
    <property type="match status" value="1"/>
</dbReference>
<evidence type="ECO:0000313" key="1">
    <source>
        <dbReference type="EMBL" id="KXT04881.1"/>
    </source>
</evidence>
<dbReference type="EMBL" id="LFZN01000017">
    <property type="protein sequence ID" value="KXT04881.1"/>
    <property type="molecule type" value="Genomic_DNA"/>
</dbReference>
<dbReference type="InterPro" id="IPR002347">
    <property type="entry name" value="SDR_fam"/>
</dbReference>
<accession>A0A139HQX6</accession>
<dbReference type="PRINTS" id="PR00081">
    <property type="entry name" value="GDHRDH"/>
</dbReference>
<dbReference type="Gene3D" id="3.40.50.720">
    <property type="entry name" value="NAD(P)-binding Rossmann-like Domain"/>
    <property type="match status" value="1"/>
</dbReference>
<evidence type="ECO:0008006" key="3">
    <source>
        <dbReference type="Google" id="ProtNLM"/>
    </source>
</evidence>
<protein>
    <recommendedName>
        <fullName evidence="3">NAD(P)-binding protein</fullName>
    </recommendedName>
</protein>
<dbReference type="PANTHER" id="PTHR43975">
    <property type="entry name" value="ZGC:101858"/>
    <property type="match status" value="1"/>
</dbReference>
<organism evidence="1 2">
    <name type="scientific">Pseudocercospora eumusae</name>
    <dbReference type="NCBI Taxonomy" id="321146"/>
    <lineage>
        <taxon>Eukaryota</taxon>
        <taxon>Fungi</taxon>
        <taxon>Dikarya</taxon>
        <taxon>Ascomycota</taxon>
        <taxon>Pezizomycotina</taxon>
        <taxon>Dothideomycetes</taxon>
        <taxon>Dothideomycetidae</taxon>
        <taxon>Mycosphaerellales</taxon>
        <taxon>Mycosphaerellaceae</taxon>
        <taxon>Pseudocercospora</taxon>
    </lineage>
</organism>
<evidence type="ECO:0000313" key="2">
    <source>
        <dbReference type="Proteomes" id="UP000070133"/>
    </source>
</evidence>
<dbReference type="OrthoDB" id="1933717at2759"/>
<gene>
    <name evidence="1" type="ORF">AC578_3464</name>
</gene>
<proteinExistence type="predicted"/>
<dbReference type="AlphaFoldDB" id="A0A139HQX6"/>
<name>A0A139HQX6_9PEZI</name>
<comment type="caution">
    <text evidence="1">The sequence shown here is derived from an EMBL/GenBank/DDBJ whole genome shotgun (WGS) entry which is preliminary data.</text>
</comment>
<reference evidence="1 2" key="1">
    <citation type="submission" date="2015-07" db="EMBL/GenBank/DDBJ databases">
        <title>Comparative genomics of the Sigatoka disease complex on banana suggests a link between parallel evolutionary changes in Pseudocercospora fijiensis and Pseudocercospora eumusae and increased virulence on the banana host.</title>
        <authorList>
            <person name="Chang T.-C."/>
            <person name="Salvucci A."/>
            <person name="Crous P.W."/>
            <person name="Stergiopoulos I."/>
        </authorList>
    </citation>
    <scope>NUCLEOTIDE SEQUENCE [LARGE SCALE GENOMIC DNA]</scope>
    <source>
        <strain evidence="1 2">CBS 114824</strain>
    </source>
</reference>
<keyword evidence="2" id="KW-1185">Reference proteome</keyword>
<dbReference type="SUPFAM" id="SSF51735">
    <property type="entry name" value="NAD(P)-binding Rossmann-fold domains"/>
    <property type="match status" value="1"/>
</dbReference>
<sequence length="320" mass="34415">MLSRSIVVDQTQYAFLDMLSLPDYTGVNFTPTVHHHVPPSLSTAIQVLPSPFVVCITGASRGIGAATAVAFAQAGTSGLILTARHIEGLEVTKKLCLKAARLKTLKVEILVAEAGADEEPARKIASVAEKNFGRLDVLINNAGVLGTHPSAFAKHTHDIELSQIQAMMNINYTGRFVAIKHLMPLMLASPNGAKTTINISSAGSHIVMPGAPTGFCISALAANRLTEYVGEAYLELGVLAYSVHPGDVSTTPSPPGLPDWMKKGVKDDAGLCGAFCIWLVKKRRDWLNGRYLSANWDVDELEAKKNMIIAEDKLKMRMVV</sequence>
<dbReference type="STRING" id="321146.A0A139HQX6"/>